<evidence type="ECO:0000313" key="3">
    <source>
        <dbReference type="EMBL" id="VVB05665.1"/>
    </source>
</evidence>
<evidence type="ECO:0000313" key="4">
    <source>
        <dbReference type="Proteomes" id="UP000489600"/>
    </source>
</evidence>
<sequence length="394" mass="45653">MESHEANGLETSAFRTISISVGIGSNSKEKCFKKLSCNMVSPCSCRVGRSSFAEANKRLQKLDRDYHHTNEKYIELQSEWYRHCAGRWYRYCDRRSNHYSRWIGYCISQSEDAVEQLQMVLDKLNTEEEAPKRGRDTSSNSKQFFLMHGCKSMTQEKMKLRLKSDNKEEYNDDMSQEKIDVQRINDKLNYLQRVIPKITSKKPIHDLLRPVKEMKKLMEKAILNGALVGNHTSQDDMKNSTSIEIKKTSTFKTKSISVGIGSNYKEKCFKKLSCNMLSSGPGLGGRSSFAEAYMRLQKLERDYQHACEKYTELRSKLYPYCVVNSKHYSRWIRYCIDKCEDVVEQLQMAIREAMIQARRLNFNGSPDQIGLASGDTSDQSRLSHSGYTRHPIRH</sequence>
<comment type="caution">
    <text evidence="3">The sequence shown here is derived from an EMBL/GenBank/DDBJ whole genome shotgun (WGS) entry which is preliminary data.</text>
</comment>
<proteinExistence type="predicted"/>
<dbReference type="Proteomes" id="UP000489600">
    <property type="component" value="Unassembled WGS sequence"/>
</dbReference>
<dbReference type="EMBL" id="CABITT030000005">
    <property type="protein sequence ID" value="VVB05665.1"/>
    <property type="molecule type" value="Genomic_DNA"/>
</dbReference>
<feature type="coiled-coil region" evidence="1">
    <location>
        <begin position="296"/>
        <end position="363"/>
    </location>
</feature>
<dbReference type="AlphaFoldDB" id="A0A565BWD9"/>
<gene>
    <name evidence="3" type="ORF">ANE_LOCUS16109</name>
</gene>
<evidence type="ECO:0000256" key="2">
    <source>
        <dbReference type="SAM" id="MobiDB-lite"/>
    </source>
</evidence>
<feature type="region of interest" description="Disordered" evidence="2">
    <location>
        <begin position="368"/>
        <end position="394"/>
    </location>
</feature>
<feature type="coiled-coil region" evidence="1">
    <location>
        <begin position="52"/>
        <end position="79"/>
    </location>
</feature>
<keyword evidence="1" id="KW-0175">Coiled coil</keyword>
<reference evidence="3" key="1">
    <citation type="submission" date="2019-07" db="EMBL/GenBank/DDBJ databases">
        <authorList>
            <person name="Dittberner H."/>
        </authorList>
    </citation>
    <scope>NUCLEOTIDE SEQUENCE [LARGE SCALE GENOMIC DNA]</scope>
</reference>
<name>A0A565BWD9_9BRAS</name>
<protein>
    <submittedName>
        <fullName evidence="3">Uncharacterized protein</fullName>
    </submittedName>
</protein>
<keyword evidence="4" id="KW-1185">Reference proteome</keyword>
<accession>A0A565BWD9</accession>
<organism evidence="3 4">
    <name type="scientific">Arabis nemorensis</name>
    <dbReference type="NCBI Taxonomy" id="586526"/>
    <lineage>
        <taxon>Eukaryota</taxon>
        <taxon>Viridiplantae</taxon>
        <taxon>Streptophyta</taxon>
        <taxon>Embryophyta</taxon>
        <taxon>Tracheophyta</taxon>
        <taxon>Spermatophyta</taxon>
        <taxon>Magnoliopsida</taxon>
        <taxon>eudicotyledons</taxon>
        <taxon>Gunneridae</taxon>
        <taxon>Pentapetalae</taxon>
        <taxon>rosids</taxon>
        <taxon>malvids</taxon>
        <taxon>Brassicales</taxon>
        <taxon>Brassicaceae</taxon>
        <taxon>Arabideae</taxon>
        <taxon>Arabis</taxon>
    </lineage>
</organism>
<feature type="compositionally biased region" description="Polar residues" evidence="2">
    <location>
        <begin position="374"/>
        <end position="386"/>
    </location>
</feature>
<evidence type="ECO:0000256" key="1">
    <source>
        <dbReference type="SAM" id="Coils"/>
    </source>
</evidence>
<dbReference type="OrthoDB" id="1111999at2759"/>